<dbReference type="AlphaFoldDB" id="A0AB33JXU3"/>
<reference evidence="1" key="1">
    <citation type="submission" date="2024-07" db="EMBL/GenBank/DDBJ databases">
        <title>Complete genome sequences of cellulolytic bacteria, Kitasatospora sp. CMC57 and Streptomyces sp. CMC78, isolated from Japanese agricultural soil.</title>
        <authorList>
            <person name="Hashimoto T."/>
            <person name="Ito M."/>
            <person name="Iwamoto M."/>
            <person name="Fukahori D."/>
            <person name="Shoda T."/>
            <person name="Sakoda M."/>
            <person name="Morohoshi T."/>
            <person name="Mitsuboshi M."/>
            <person name="Nishizawa T."/>
        </authorList>
    </citation>
    <scope>NUCLEOTIDE SEQUENCE</scope>
    <source>
        <strain evidence="1">CMC57</strain>
    </source>
</reference>
<evidence type="ECO:0008006" key="2">
    <source>
        <dbReference type="Google" id="ProtNLM"/>
    </source>
</evidence>
<accession>A0AB33JXU3</accession>
<gene>
    <name evidence="1" type="ORF">KCMC57_26390</name>
</gene>
<protein>
    <recommendedName>
        <fullName evidence="2">Transposase</fullName>
    </recommendedName>
</protein>
<organism evidence="1">
    <name type="scientific">Kitasatospora sp. CMC57</name>
    <dbReference type="NCBI Taxonomy" id="3231513"/>
    <lineage>
        <taxon>Bacteria</taxon>
        <taxon>Bacillati</taxon>
        <taxon>Actinomycetota</taxon>
        <taxon>Actinomycetes</taxon>
        <taxon>Kitasatosporales</taxon>
        <taxon>Streptomycetaceae</taxon>
        <taxon>Kitasatospora</taxon>
    </lineage>
</organism>
<dbReference type="EMBL" id="AP035881">
    <property type="protein sequence ID" value="BFP46271.1"/>
    <property type="molecule type" value="Genomic_DNA"/>
</dbReference>
<sequence>MRAIVQDDAEVRRLNLTLRVVKVEEPRVLGLDQPNRAESHNHSLKRVLYLPALQPGRIVQRREQSITDRRNRLRMPITKQFLPRFWQRKVEQRQDFEPQIAFSPSSERHIPTLCLPDLSATA</sequence>
<proteinExistence type="predicted"/>
<evidence type="ECO:0000313" key="1">
    <source>
        <dbReference type="EMBL" id="BFP46271.1"/>
    </source>
</evidence>
<name>A0AB33JXU3_9ACTN</name>